<dbReference type="PROSITE" id="PS50097">
    <property type="entry name" value="BTB"/>
    <property type="match status" value="1"/>
</dbReference>
<feature type="domain" description="BTB" evidence="2">
    <location>
        <begin position="117"/>
        <end position="179"/>
    </location>
</feature>
<accession>A0ABR4CT21</accession>
<protein>
    <recommendedName>
        <fullName evidence="2">BTB domain-containing protein</fullName>
    </recommendedName>
</protein>
<sequence>MGSTQEKNASDCRAANKPQLGGSRISRKDKMHRTLETRKQMRQKALSQRLLQLDLAALYNALGSLKLENTDTVMKERENSLDSGNEADISDAAEEAQNSGTRRRHLRESATLRFGDELVLLKVGPQGTQFTVHKNLICASAPFFDAAFQPGAFKEGIEGILNLPEDHPGALGIFVEYLYLTTIPHGHTQSYIEALYHLWFFIPKLCTPDTVLRDTIMDKIQDVADVYHLEPSPAMVQLVFAQTPTGSVLRLFCIDVIAFSILATSELQKTEGTSEEEKVLWAKELDKAVDLVYEMTNNHPDIFKCMFHEAIGYSKTWNLSDPRMRYRSGTLHPESRCRYHEHGPDVQCHLIQGPPPLFIRDVDGVI</sequence>
<dbReference type="SUPFAM" id="SSF54695">
    <property type="entry name" value="POZ domain"/>
    <property type="match status" value="1"/>
</dbReference>
<dbReference type="Pfam" id="PF00651">
    <property type="entry name" value="BTB"/>
    <property type="match status" value="1"/>
</dbReference>
<organism evidence="3 4">
    <name type="scientific">Oculimacula yallundae</name>
    <dbReference type="NCBI Taxonomy" id="86028"/>
    <lineage>
        <taxon>Eukaryota</taxon>
        <taxon>Fungi</taxon>
        <taxon>Dikarya</taxon>
        <taxon>Ascomycota</taxon>
        <taxon>Pezizomycotina</taxon>
        <taxon>Leotiomycetes</taxon>
        <taxon>Helotiales</taxon>
        <taxon>Ploettnerulaceae</taxon>
        <taxon>Oculimacula</taxon>
    </lineage>
</organism>
<dbReference type="Gene3D" id="3.30.710.10">
    <property type="entry name" value="Potassium Channel Kv1.1, Chain A"/>
    <property type="match status" value="1"/>
</dbReference>
<dbReference type="InterPro" id="IPR000210">
    <property type="entry name" value="BTB/POZ_dom"/>
</dbReference>
<feature type="region of interest" description="Disordered" evidence="1">
    <location>
        <begin position="1"/>
        <end position="30"/>
    </location>
</feature>
<feature type="region of interest" description="Disordered" evidence="1">
    <location>
        <begin position="77"/>
        <end position="105"/>
    </location>
</feature>
<evidence type="ECO:0000259" key="2">
    <source>
        <dbReference type="PROSITE" id="PS50097"/>
    </source>
</evidence>
<gene>
    <name evidence="3" type="ORF">VTL71DRAFT_12065</name>
</gene>
<dbReference type="InterPro" id="IPR011333">
    <property type="entry name" value="SKP1/BTB/POZ_sf"/>
</dbReference>
<evidence type="ECO:0000313" key="3">
    <source>
        <dbReference type="EMBL" id="KAL2072722.1"/>
    </source>
</evidence>
<dbReference type="EMBL" id="JAZHXI010000004">
    <property type="protein sequence ID" value="KAL2072722.1"/>
    <property type="molecule type" value="Genomic_DNA"/>
</dbReference>
<name>A0ABR4CT21_9HELO</name>
<evidence type="ECO:0000256" key="1">
    <source>
        <dbReference type="SAM" id="MobiDB-lite"/>
    </source>
</evidence>
<keyword evidence="4" id="KW-1185">Reference proteome</keyword>
<proteinExistence type="predicted"/>
<evidence type="ECO:0000313" key="4">
    <source>
        <dbReference type="Proteomes" id="UP001595075"/>
    </source>
</evidence>
<dbReference type="Proteomes" id="UP001595075">
    <property type="component" value="Unassembled WGS sequence"/>
</dbReference>
<reference evidence="3 4" key="1">
    <citation type="journal article" date="2024" name="Commun. Biol.">
        <title>Comparative genomic analysis of thermophilic fungi reveals convergent evolutionary adaptations and gene losses.</title>
        <authorList>
            <person name="Steindorff A.S."/>
            <person name="Aguilar-Pontes M.V."/>
            <person name="Robinson A.J."/>
            <person name="Andreopoulos B."/>
            <person name="LaButti K."/>
            <person name="Kuo A."/>
            <person name="Mondo S."/>
            <person name="Riley R."/>
            <person name="Otillar R."/>
            <person name="Haridas S."/>
            <person name="Lipzen A."/>
            <person name="Grimwood J."/>
            <person name="Schmutz J."/>
            <person name="Clum A."/>
            <person name="Reid I.D."/>
            <person name="Moisan M.C."/>
            <person name="Butler G."/>
            <person name="Nguyen T.T.M."/>
            <person name="Dewar K."/>
            <person name="Conant G."/>
            <person name="Drula E."/>
            <person name="Henrissat B."/>
            <person name="Hansel C."/>
            <person name="Singer S."/>
            <person name="Hutchinson M.I."/>
            <person name="de Vries R.P."/>
            <person name="Natvig D.O."/>
            <person name="Powell A.J."/>
            <person name="Tsang A."/>
            <person name="Grigoriev I.V."/>
        </authorList>
    </citation>
    <scope>NUCLEOTIDE SEQUENCE [LARGE SCALE GENOMIC DNA]</scope>
    <source>
        <strain evidence="3 4">CBS 494.80</strain>
    </source>
</reference>
<dbReference type="CDD" id="cd18186">
    <property type="entry name" value="BTB_POZ_ZBTB_KLHL-like"/>
    <property type="match status" value="1"/>
</dbReference>
<comment type="caution">
    <text evidence="3">The sequence shown here is derived from an EMBL/GenBank/DDBJ whole genome shotgun (WGS) entry which is preliminary data.</text>
</comment>
<dbReference type="PANTHER" id="PTHR47843">
    <property type="entry name" value="BTB DOMAIN-CONTAINING PROTEIN-RELATED"/>
    <property type="match status" value="1"/>
</dbReference>